<accession>A0A557PGV8</accession>
<dbReference type="Proteomes" id="UP000319828">
    <property type="component" value="Unassembled WGS sequence"/>
</dbReference>
<dbReference type="RefSeq" id="WP_144229587.1">
    <property type="nucleotide sequence ID" value="NZ_CANNCB010000028.1"/>
</dbReference>
<keyword evidence="1" id="KW-0732">Signal</keyword>
<evidence type="ECO:0000313" key="2">
    <source>
        <dbReference type="EMBL" id="TVO39890.1"/>
    </source>
</evidence>
<feature type="chain" id="PRO_5022039286" description="Conjugal transfer protein TraL" evidence="1">
    <location>
        <begin position="28"/>
        <end position="231"/>
    </location>
</feature>
<dbReference type="AlphaFoldDB" id="A0A557PGV8"/>
<feature type="signal peptide" evidence="1">
    <location>
        <begin position="1"/>
        <end position="27"/>
    </location>
</feature>
<gene>
    <name evidence="2" type="ORF">FOF44_00015</name>
</gene>
<name>A0A557PGV8_9VIBR</name>
<evidence type="ECO:0008006" key="4">
    <source>
        <dbReference type="Google" id="ProtNLM"/>
    </source>
</evidence>
<evidence type="ECO:0000313" key="3">
    <source>
        <dbReference type="Proteomes" id="UP000319828"/>
    </source>
</evidence>
<reference evidence="2 3" key="1">
    <citation type="submission" date="2019-07" db="EMBL/GenBank/DDBJ databases">
        <title>The draft genome sequence of Vibrio algivorus M1486.</title>
        <authorList>
            <person name="Meng X."/>
        </authorList>
    </citation>
    <scope>NUCLEOTIDE SEQUENCE [LARGE SCALE GENOMIC DNA]</scope>
    <source>
        <strain evidence="2 3">M1486</strain>
    </source>
</reference>
<dbReference type="EMBL" id="VMKJ01000001">
    <property type="protein sequence ID" value="TVO39890.1"/>
    <property type="molecule type" value="Genomic_DNA"/>
</dbReference>
<protein>
    <recommendedName>
        <fullName evidence="4">Conjugal transfer protein TraL</fullName>
    </recommendedName>
</protein>
<evidence type="ECO:0000256" key="1">
    <source>
        <dbReference type="SAM" id="SignalP"/>
    </source>
</evidence>
<sequence>MNRDNLRPIVLTAFTLLSLFITTPSYSASDAECAILICAPVGFLNEHCKDARKAMSKRIRRGKPAAPRFDECSQETPDTGNMEIDEYVANNESSVNPNVEVNRGLGAYIAPNPKACAAYSQIGGSNTSSEICTRWVNVPEQWIKEVSCLKGQKDYQSSPPFCTKTLTYQQVFIDNHPSGHVLFDDGHQGELGGYQDDVGDLILFQTDPTQNLEQQYQHYDDALNNLSSQTQ</sequence>
<organism evidence="2 3">
    <name type="scientific">Vibrio algivorus</name>
    <dbReference type="NCBI Taxonomy" id="1667024"/>
    <lineage>
        <taxon>Bacteria</taxon>
        <taxon>Pseudomonadati</taxon>
        <taxon>Pseudomonadota</taxon>
        <taxon>Gammaproteobacteria</taxon>
        <taxon>Vibrionales</taxon>
        <taxon>Vibrionaceae</taxon>
        <taxon>Vibrio</taxon>
    </lineage>
</organism>
<comment type="caution">
    <text evidence="2">The sequence shown here is derived from an EMBL/GenBank/DDBJ whole genome shotgun (WGS) entry which is preliminary data.</text>
</comment>
<proteinExistence type="predicted"/>